<evidence type="ECO:0000256" key="3">
    <source>
        <dbReference type="SAM" id="MobiDB-lite"/>
    </source>
</evidence>
<dbReference type="InterPro" id="IPR012337">
    <property type="entry name" value="RNaseH-like_sf"/>
</dbReference>
<dbReference type="InterPro" id="IPR036397">
    <property type="entry name" value="RNaseH_sf"/>
</dbReference>
<protein>
    <submittedName>
        <fullName evidence="6">Copialike retrotransposable element putative</fullName>
    </submittedName>
</protein>
<dbReference type="InterPro" id="IPR001878">
    <property type="entry name" value="Znf_CCHC"/>
</dbReference>
<dbReference type="GO" id="GO:0008233">
    <property type="term" value="F:peptidase activity"/>
    <property type="evidence" value="ECO:0007669"/>
    <property type="project" value="UniProtKB-KW"/>
</dbReference>
<reference evidence="6" key="2">
    <citation type="submission" date="2011-02" db="EMBL/GenBank/DDBJ databases">
        <authorList>
            <person name="MacLean D."/>
        </authorList>
    </citation>
    <scope>NUCLEOTIDE SEQUENCE</scope>
</reference>
<feature type="domain" description="Integrase catalytic" evidence="5">
    <location>
        <begin position="305"/>
        <end position="474"/>
    </location>
</feature>
<dbReference type="InterPro" id="IPR001584">
    <property type="entry name" value="Integrase_cat-core"/>
</dbReference>
<dbReference type="GO" id="GO:0008270">
    <property type="term" value="F:zinc ion binding"/>
    <property type="evidence" value="ECO:0007669"/>
    <property type="project" value="UniProtKB-KW"/>
</dbReference>
<evidence type="ECO:0000259" key="5">
    <source>
        <dbReference type="PROSITE" id="PS50994"/>
    </source>
</evidence>
<name>F0WBU0_9STRA</name>
<dbReference type="GO" id="GO:0015074">
    <property type="term" value="P:DNA integration"/>
    <property type="evidence" value="ECO:0007669"/>
    <property type="project" value="InterPro"/>
</dbReference>
<dbReference type="InterPro" id="IPR039537">
    <property type="entry name" value="Retrotran_Ty1/copia-like"/>
</dbReference>
<evidence type="ECO:0000259" key="4">
    <source>
        <dbReference type="PROSITE" id="PS50158"/>
    </source>
</evidence>
<dbReference type="SUPFAM" id="SSF53098">
    <property type="entry name" value="Ribonuclease H-like"/>
    <property type="match status" value="1"/>
</dbReference>
<keyword evidence="1" id="KW-0378">Hydrolase</keyword>
<proteinExistence type="predicted"/>
<dbReference type="PROSITE" id="PS50158">
    <property type="entry name" value="ZF_CCHC"/>
    <property type="match status" value="1"/>
</dbReference>
<dbReference type="EMBL" id="FR824098">
    <property type="protein sequence ID" value="CCA18617.1"/>
    <property type="molecule type" value="Genomic_DNA"/>
</dbReference>
<feature type="compositionally biased region" description="Basic residues" evidence="3">
    <location>
        <begin position="590"/>
        <end position="599"/>
    </location>
</feature>
<dbReference type="GO" id="GO:0003676">
    <property type="term" value="F:nucleic acid binding"/>
    <property type="evidence" value="ECO:0007669"/>
    <property type="project" value="InterPro"/>
</dbReference>
<keyword evidence="2" id="KW-0479">Metal-binding</keyword>
<dbReference type="InterPro" id="IPR057670">
    <property type="entry name" value="SH3_retrovirus"/>
</dbReference>
<dbReference type="AlphaFoldDB" id="F0WBU0"/>
<evidence type="ECO:0000256" key="2">
    <source>
        <dbReference type="PROSITE-ProRule" id="PRU00047"/>
    </source>
</evidence>
<organism evidence="6">
    <name type="scientific">Albugo laibachii Nc14</name>
    <dbReference type="NCBI Taxonomy" id="890382"/>
    <lineage>
        <taxon>Eukaryota</taxon>
        <taxon>Sar</taxon>
        <taxon>Stramenopiles</taxon>
        <taxon>Oomycota</taxon>
        <taxon>Peronosporomycetes</taxon>
        <taxon>Albuginales</taxon>
        <taxon>Albuginaceae</taxon>
        <taxon>Albugo</taxon>
    </lineage>
</organism>
<dbReference type="InterPro" id="IPR054722">
    <property type="entry name" value="PolX-like_BBD"/>
</dbReference>
<reference evidence="6" key="1">
    <citation type="journal article" date="2011" name="PLoS Biol.">
        <title>Gene gain and loss during evolution of obligate parasitism in the white rust pathogen of Arabidopsis thaliana.</title>
        <authorList>
            <person name="Kemen E."/>
            <person name="Gardiner A."/>
            <person name="Schultz-Larsen T."/>
            <person name="Kemen A.C."/>
            <person name="Balmuth A.L."/>
            <person name="Robert-Seilaniantz A."/>
            <person name="Bailey K."/>
            <person name="Holub E."/>
            <person name="Studholme D.J."/>
            <person name="Maclean D."/>
            <person name="Jones J.D."/>
        </authorList>
    </citation>
    <scope>NUCLEOTIDE SEQUENCE</scope>
</reference>
<dbReference type="GO" id="GO:0006508">
    <property type="term" value="P:proteolysis"/>
    <property type="evidence" value="ECO:0007669"/>
    <property type="project" value="UniProtKB-KW"/>
</dbReference>
<keyword evidence="2" id="KW-0862">Zinc</keyword>
<dbReference type="PANTHER" id="PTHR42648">
    <property type="entry name" value="TRANSPOSASE, PUTATIVE-RELATED"/>
    <property type="match status" value="1"/>
</dbReference>
<dbReference type="Gene3D" id="3.30.420.10">
    <property type="entry name" value="Ribonuclease H-like superfamily/Ribonuclease H"/>
    <property type="match status" value="1"/>
</dbReference>
<feature type="region of interest" description="Disordered" evidence="3">
    <location>
        <begin position="570"/>
        <end position="609"/>
    </location>
</feature>
<evidence type="ECO:0000313" key="6">
    <source>
        <dbReference type="EMBL" id="CCA18617.1"/>
    </source>
</evidence>
<evidence type="ECO:0000256" key="1">
    <source>
        <dbReference type="ARBA" id="ARBA00022670"/>
    </source>
</evidence>
<sequence length="640" mass="71024">MTWAKEIDDDGKVVKKMTKGIVSAVGHGKIQGHSQGVDRKCSNCGNRGHLARKCHQAKKEDGRGKANFVLAACENSKRQQTKESTTSYVFDVTEGVSNTWAVNSGASRHLVQDPDLLHDAMSCDENDGLLLPDGAVLKVTKRGSVVLHGIANGRKTQITLAEVYHAPKLARNLISMGKLFEEGCSLVTEGDAMFMKLRENPLFDLRTEYGVFVADLTPSTSIMSPKRLNEIVMTAVLDTGLTTDVQKGSLHHFHLRLGHITYDTGERMAKDPDYGIGLTDHVRANCLTCAEAKGTRTKQTKNDSGANAPTDRIRGVICTDLKGPITPKDRRGNRYLVVFIEYKSNYVREFAARRKNAAAKMFEHVLAWFENESNCRIHVLRTDGAGEYKVVSLFCKQTGVRRQVTEAGTPQSNGKAERMNRNVFNMVRSMIFGSGLALTYWSEAGEYAACICNRSTTRANLKHASPIEVLTGRAPILQGIVVFGSPCMVWRDPKKKTLVRHAKRALILGISEETKGYKVLLLKDKVVTTTRHITNIETIDDAANGQIQRAFHDDRGQKPEHVHKKVESEHQVAEQSDAQPKQWLPSGPRRSQRKRKKSKKQAESDEHGECTNVVELETSAKKLQVSDPVLMAFAVLPVEQ</sequence>
<dbReference type="PROSITE" id="PS50994">
    <property type="entry name" value="INTEGRASE"/>
    <property type="match status" value="1"/>
</dbReference>
<feature type="domain" description="CCHC-type" evidence="4">
    <location>
        <begin position="39"/>
        <end position="54"/>
    </location>
</feature>
<dbReference type="PANTHER" id="PTHR42648:SF28">
    <property type="entry name" value="TRANSPOSON-ENCODED PROTEIN WITH RIBONUCLEASE H-LIKE AND RETROVIRUS ZINC FINGER-LIKE DOMAINS"/>
    <property type="match status" value="1"/>
</dbReference>
<dbReference type="Pfam" id="PF25597">
    <property type="entry name" value="SH3_retrovirus"/>
    <property type="match status" value="1"/>
</dbReference>
<dbReference type="Pfam" id="PF22936">
    <property type="entry name" value="Pol_BBD"/>
    <property type="match status" value="1"/>
</dbReference>
<keyword evidence="1" id="KW-0645">Protease</keyword>
<feature type="compositionally biased region" description="Basic and acidic residues" evidence="3">
    <location>
        <begin position="600"/>
        <end position="609"/>
    </location>
</feature>
<gene>
    <name evidence="6" type="primary">AlNc14C53G4131</name>
    <name evidence="6" type="ORF">ALNC14_047600</name>
</gene>
<dbReference type="HOGENOM" id="CLU_427900_0_0_1"/>
<accession>F0WBU0</accession>
<keyword evidence="2" id="KW-0863">Zinc-finger</keyword>